<dbReference type="InterPro" id="IPR003779">
    <property type="entry name" value="CMD-like"/>
</dbReference>
<dbReference type="RefSeq" id="WP_404746488.1">
    <property type="nucleotide sequence ID" value="NZ_JBJDQH010000005.1"/>
</dbReference>
<dbReference type="SUPFAM" id="SSF69118">
    <property type="entry name" value="AhpD-like"/>
    <property type="match status" value="1"/>
</dbReference>
<reference evidence="2 3" key="1">
    <citation type="submission" date="2024-11" db="EMBL/GenBank/DDBJ databases">
        <title>The Natural Products Discovery Center: Release of the First 8490 Sequenced Strains for Exploring Actinobacteria Biosynthetic Diversity.</title>
        <authorList>
            <person name="Kalkreuter E."/>
            <person name="Kautsar S.A."/>
            <person name="Yang D."/>
            <person name="Bader C.D."/>
            <person name="Teijaro C.N."/>
            <person name="Fluegel L."/>
            <person name="Davis C.M."/>
            <person name="Simpson J.R."/>
            <person name="Lauterbach L."/>
            <person name="Steele A.D."/>
            <person name="Gui C."/>
            <person name="Meng S."/>
            <person name="Li G."/>
            <person name="Viehrig K."/>
            <person name="Ye F."/>
            <person name="Su P."/>
            <person name="Kiefer A.F."/>
            <person name="Nichols A."/>
            <person name="Cepeda A.J."/>
            <person name="Yan W."/>
            <person name="Fan B."/>
            <person name="Jiang Y."/>
            <person name="Adhikari A."/>
            <person name="Zheng C.-J."/>
            <person name="Schuster L."/>
            <person name="Cowan T.M."/>
            <person name="Smanski M.J."/>
            <person name="Chevrette M.G."/>
            <person name="De Carvalho L.P.S."/>
            <person name="Shen B."/>
        </authorList>
    </citation>
    <scope>NUCLEOTIDE SEQUENCE [LARGE SCALE GENOMIC DNA]</scope>
    <source>
        <strain evidence="2 3">NPDC020863</strain>
    </source>
</reference>
<proteinExistence type="predicted"/>
<dbReference type="EMBL" id="JBJDQH010000005">
    <property type="protein sequence ID" value="MFK4266479.1"/>
    <property type="molecule type" value="Genomic_DNA"/>
</dbReference>
<keyword evidence="3" id="KW-1185">Reference proteome</keyword>
<comment type="caution">
    <text evidence="2">The sequence shown here is derived from an EMBL/GenBank/DDBJ whole genome shotgun (WGS) entry which is preliminary data.</text>
</comment>
<evidence type="ECO:0000313" key="2">
    <source>
        <dbReference type="EMBL" id="MFK4266479.1"/>
    </source>
</evidence>
<name>A0ABW8LKQ1_9ACTN</name>
<dbReference type="Gene3D" id="1.20.1290.10">
    <property type="entry name" value="AhpD-like"/>
    <property type="match status" value="1"/>
</dbReference>
<evidence type="ECO:0000259" key="1">
    <source>
        <dbReference type="Pfam" id="PF02627"/>
    </source>
</evidence>
<dbReference type="PANTHER" id="PTHR35446:SF3">
    <property type="entry name" value="CMD DOMAIN-CONTAINING PROTEIN"/>
    <property type="match status" value="1"/>
</dbReference>
<dbReference type="Proteomes" id="UP001620295">
    <property type="component" value="Unassembled WGS sequence"/>
</dbReference>
<dbReference type="InterPro" id="IPR029032">
    <property type="entry name" value="AhpD-like"/>
</dbReference>
<sequence>MPTHPSTPFVDHTLESAPAASRGLMEAAARRLGYLPAPVGRLAAAPQLLDGFLKLSGLFETTTLDPLAREVVILTVATRNACHVCVAMHTGKLAALGADAELTSALRERRPLADERLEAVRVFTIEVLERAGAVGPDALDAFLAHGYTPRNALEVVLGIGAYTMSTLANRLTDAPLDEQLAPYAWHEHAA</sequence>
<dbReference type="InterPro" id="IPR004675">
    <property type="entry name" value="AhpD_core"/>
</dbReference>
<evidence type="ECO:0000313" key="3">
    <source>
        <dbReference type="Proteomes" id="UP001620295"/>
    </source>
</evidence>
<dbReference type="Pfam" id="PF02627">
    <property type="entry name" value="CMD"/>
    <property type="match status" value="1"/>
</dbReference>
<feature type="domain" description="Carboxymuconolactone decarboxylase-like" evidence="1">
    <location>
        <begin position="57"/>
        <end position="101"/>
    </location>
</feature>
<gene>
    <name evidence="2" type="ORF">ACI2L5_16270</name>
</gene>
<organism evidence="2 3">
    <name type="scientific">Streptomyces milbemycinicus</name>
    <dbReference type="NCBI Taxonomy" id="476552"/>
    <lineage>
        <taxon>Bacteria</taxon>
        <taxon>Bacillati</taxon>
        <taxon>Actinomycetota</taxon>
        <taxon>Actinomycetes</taxon>
        <taxon>Kitasatosporales</taxon>
        <taxon>Streptomycetaceae</taxon>
        <taxon>Streptomyces</taxon>
    </lineage>
</organism>
<protein>
    <submittedName>
        <fullName evidence="2">Carboxymuconolactone decarboxylase family protein</fullName>
    </submittedName>
</protein>
<accession>A0ABW8LKQ1</accession>
<dbReference type="NCBIfam" id="TIGR00778">
    <property type="entry name" value="ahpD_dom"/>
    <property type="match status" value="1"/>
</dbReference>
<dbReference type="PANTHER" id="PTHR35446">
    <property type="entry name" value="SI:CH211-175M2.5"/>
    <property type="match status" value="1"/>
</dbReference>